<dbReference type="OrthoDB" id="583109at2"/>
<sequence length="212" mass="23573">MNKLNVFSEKLGKALEVSFREDGILVTPEGIPVTGNGIVFAWNNSSGSWVDKGWNNSSGSWQDKGWNNSSGGWIDKGWNNSSGRWSDNGWSNSSGSWGDSGGGGTGCFITTACVEHQGLPDDCAELQTLRKYRDVLVQEDDDFRSKVLEYYRKAPLIIQEIEKTGESAVIYNNLYHGMIQPCVSLLDEGKMDEAKSLYLNCYERLSKSYLEN</sequence>
<evidence type="ECO:0000313" key="2">
    <source>
        <dbReference type="Proteomes" id="UP000095673"/>
    </source>
</evidence>
<dbReference type="EMBL" id="CYXM01000007">
    <property type="protein sequence ID" value="CUN05290.1"/>
    <property type="molecule type" value="Genomic_DNA"/>
</dbReference>
<gene>
    <name evidence="1" type="ORF">ERS852580_01766</name>
</gene>
<reference evidence="1 2" key="1">
    <citation type="submission" date="2015-09" db="EMBL/GenBank/DDBJ databases">
        <authorList>
            <consortium name="Pathogen Informatics"/>
        </authorList>
    </citation>
    <scope>NUCLEOTIDE SEQUENCE [LARGE SCALE GENOMIC DNA]</scope>
    <source>
        <strain evidence="1 2">2789STDY5834968</strain>
    </source>
</reference>
<dbReference type="Proteomes" id="UP000095673">
    <property type="component" value="Unassembled WGS sequence"/>
</dbReference>
<name>A0A173TSJ5_9FIRM</name>
<accession>A0A173TSJ5</accession>
<proteinExistence type="predicted"/>
<organism evidence="1 2">
    <name type="scientific">Agathobacter rectalis</name>
    <dbReference type="NCBI Taxonomy" id="39491"/>
    <lineage>
        <taxon>Bacteria</taxon>
        <taxon>Bacillati</taxon>
        <taxon>Bacillota</taxon>
        <taxon>Clostridia</taxon>
        <taxon>Lachnospirales</taxon>
        <taxon>Lachnospiraceae</taxon>
        <taxon>Agathobacter</taxon>
    </lineage>
</organism>
<dbReference type="RefSeq" id="WP_055238084.1">
    <property type="nucleotide sequence ID" value="NZ_CYXM01000007.1"/>
</dbReference>
<dbReference type="AlphaFoldDB" id="A0A173TSJ5"/>
<protein>
    <submittedName>
        <fullName evidence="1">Uncharacterized protein</fullName>
    </submittedName>
</protein>
<evidence type="ECO:0000313" key="1">
    <source>
        <dbReference type="EMBL" id="CUN05290.1"/>
    </source>
</evidence>